<evidence type="ECO:0000256" key="10">
    <source>
        <dbReference type="ARBA" id="ARBA00025753"/>
    </source>
</evidence>
<organism evidence="13 14">
    <name type="scientific">Prevotella intermedia</name>
    <dbReference type="NCBI Taxonomy" id="28131"/>
    <lineage>
        <taxon>Bacteria</taxon>
        <taxon>Pseudomonadati</taxon>
        <taxon>Bacteroidota</taxon>
        <taxon>Bacteroidia</taxon>
        <taxon>Bacteroidales</taxon>
        <taxon>Prevotellaceae</taxon>
        <taxon>Prevotella</taxon>
    </lineage>
</organism>
<dbReference type="InterPro" id="IPR045016">
    <property type="entry name" value="NhaD-like"/>
</dbReference>
<evidence type="ECO:0000256" key="11">
    <source>
        <dbReference type="SAM" id="Phobius"/>
    </source>
</evidence>
<keyword evidence="2" id="KW-0813">Transport</keyword>
<evidence type="ECO:0000259" key="12">
    <source>
        <dbReference type="Pfam" id="PF03600"/>
    </source>
</evidence>
<dbReference type="EMBL" id="QXEN01000007">
    <property type="protein sequence ID" value="RRF87470.1"/>
    <property type="molecule type" value="Genomic_DNA"/>
</dbReference>
<dbReference type="Pfam" id="PF03600">
    <property type="entry name" value="CitMHS"/>
    <property type="match status" value="1"/>
</dbReference>
<dbReference type="NCBIfam" id="NF038006">
    <property type="entry name" value="NhaD_1"/>
    <property type="match status" value="1"/>
</dbReference>
<evidence type="ECO:0000256" key="2">
    <source>
        <dbReference type="ARBA" id="ARBA00022448"/>
    </source>
</evidence>
<feature type="transmembrane region" description="Helical" evidence="11">
    <location>
        <begin position="83"/>
        <end position="100"/>
    </location>
</feature>
<feature type="transmembrane region" description="Helical" evidence="11">
    <location>
        <begin position="309"/>
        <end position="334"/>
    </location>
</feature>
<comment type="caution">
    <text evidence="13">The sequence shown here is derived from an EMBL/GenBank/DDBJ whole genome shotgun (WGS) entry which is preliminary data.</text>
</comment>
<comment type="subcellular location">
    <subcellularLocation>
        <location evidence="1">Membrane</location>
        <topology evidence="1">Multi-pass membrane protein</topology>
    </subcellularLocation>
</comment>
<dbReference type="GO" id="GO:0006814">
    <property type="term" value="P:sodium ion transport"/>
    <property type="evidence" value="ECO:0007669"/>
    <property type="project" value="UniProtKB-KW"/>
</dbReference>
<keyword evidence="3" id="KW-0050">Antiport</keyword>
<keyword evidence="9" id="KW-0739">Sodium transport</keyword>
<evidence type="ECO:0000256" key="8">
    <source>
        <dbReference type="ARBA" id="ARBA00023136"/>
    </source>
</evidence>
<evidence type="ECO:0000256" key="3">
    <source>
        <dbReference type="ARBA" id="ARBA00022449"/>
    </source>
</evidence>
<evidence type="ECO:0000256" key="7">
    <source>
        <dbReference type="ARBA" id="ARBA00023065"/>
    </source>
</evidence>
<feature type="transmembrane region" description="Helical" evidence="11">
    <location>
        <begin position="160"/>
        <end position="178"/>
    </location>
</feature>
<feature type="transmembrane region" description="Helical" evidence="11">
    <location>
        <begin position="120"/>
        <end position="148"/>
    </location>
</feature>
<dbReference type="GO" id="GO:0015297">
    <property type="term" value="F:antiporter activity"/>
    <property type="evidence" value="ECO:0007669"/>
    <property type="project" value="UniProtKB-KW"/>
</dbReference>
<evidence type="ECO:0000313" key="13">
    <source>
        <dbReference type="EMBL" id="RRF87470.1"/>
    </source>
</evidence>
<protein>
    <submittedName>
        <fullName evidence="13">Sodium:proton antiporter</fullName>
    </submittedName>
</protein>
<gene>
    <name evidence="13" type="ORF">D2S45_06445</name>
</gene>
<keyword evidence="8 11" id="KW-0472">Membrane</keyword>
<feature type="transmembrane region" description="Helical" evidence="11">
    <location>
        <begin position="396"/>
        <end position="421"/>
    </location>
</feature>
<evidence type="ECO:0000313" key="14">
    <source>
        <dbReference type="Proteomes" id="UP000283868"/>
    </source>
</evidence>
<dbReference type="PANTHER" id="PTHR43269">
    <property type="entry name" value="SODIUM/PROTON ANTIPORTER 1-RELATED"/>
    <property type="match status" value="1"/>
</dbReference>
<keyword evidence="4 11" id="KW-0812">Transmembrane</keyword>
<name>A0A3R8HPT2_PREIN</name>
<dbReference type="InterPro" id="IPR004680">
    <property type="entry name" value="Cit_transptr-like_dom"/>
</dbReference>
<keyword evidence="14" id="KW-1185">Reference proteome</keyword>
<dbReference type="Proteomes" id="UP000283868">
    <property type="component" value="Unassembled WGS sequence"/>
</dbReference>
<evidence type="ECO:0000256" key="6">
    <source>
        <dbReference type="ARBA" id="ARBA00023053"/>
    </source>
</evidence>
<feature type="transmembrane region" description="Helical" evidence="11">
    <location>
        <begin position="271"/>
        <end position="289"/>
    </location>
</feature>
<feature type="transmembrane region" description="Helical" evidence="11">
    <location>
        <begin position="433"/>
        <end position="451"/>
    </location>
</feature>
<feature type="transmembrane region" description="Helical" evidence="11">
    <location>
        <begin position="184"/>
        <end position="211"/>
    </location>
</feature>
<accession>A0A3R8HPT2</accession>
<evidence type="ECO:0000256" key="9">
    <source>
        <dbReference type="ARBA" id="ARBA00023201"/>
    </source>
</evidence>
<dbReference type="AlphaFoldDB" id="A0A3R8HPT2"/>
<sequence length="460" mass="50275">MSILTIAIVIVFVLGYALIATESLVKIDKAAIALLMFVFCWTLYMFDPAPFVQLMHAGNASEWTGNITEFVNKVIIEHLGDTATTLFFLMGAMTIVEIVDQNGGFNWVKNVMRTKSKRTLLWRIACMTFFLSAILDNLTTSIVMIMILRKLISNKEDRMIYAALVIIAANSGGAFSPIGDVTTIMLWNAGTITAAGVISEIFIPSVVSMVIPAFIMQYMLKGELAIAAQSETETTELGEFGSKQRKTVFVVGVGGLCFVPIFKSITHLPPFVGIMLVLGVLWTVTELFYRHLHRTKGDGVSFAKRVTNLLSRIDISTILFFLGILMAVACLQEIGVLMNLGKSLNTIFDENHYAVTGIIGVLSAIVDNVPLVAGSMGMYPIQAAGDMAVDGIFWQLLAYCAGVGGSMLIIGSAAGVIVMGLEKITFGWYMKKITWIAFIGYLAGILSYYIVRTYIFTTPL</sequence>
<reference evidence="13 14" key="1">
    <citation type="submission" date="2018-08" db="EMBL/GenBank/DDBJ databases">
        <title>Comparative analysis of Prevotella intermedia strains.</title>
        <authorList>
            <person name="Moon J.-H."/>
            <person name="Lee J.-H."/>
        </authorList>
    </citation>
    <scope>NUCLEOTIDE SEQUENCE [LARGE SCALE GENOMIC DNA]</scope>
    <source>
        <strain evidence="13 14">ATCC 15033</strain>
    </source>
</reference>
<evidence type="ECO:0000256" key="5">
    <source>
        <dbReference type="ARBA" id="ARBA00022989"/>
    </source>
</evidence>
<feature type="transmembrane region" description="Helical" evidence="11">
    <location>
        <begin position="29"/>
        <end position="46"/>
    </location>
</feature>
<dbReference type="RefSeq" id="WP_124139662.1">
    <property type="nucleotide sequence ID" value="NZ_QXEM01000006.1"/>
</dbReference>
<evidence type="ECO:0000256" key="1">
    <source>
        <dbReference type="ARBA" id="ARBA00004141"/>
    </source>
</evidence>
<comment type="similarity">
    <text evidence="10">Belongs to the NhaD Na(+)/H(+) (TC 2.A.62) antiporter family.</text>
</comment>
<dbReference type="PANTHER" id="PTHR43269:SF2">
    <property type="entry name" value="SODIUM_PROTON ANTIPORTER 1-RELATED"/>
    <property type="match status" value="1"/>
</dbReference>
<keyword evidence="7" id="KW-0406">Ion transport</keyword>
<dbReference type="GO" id="GO:0016020">
    <property type="term" value="C:membrane"/>
    <property type="evidence" value="ECO:0007669"/>
    <property type="project" value="UniProtKB-SubCell"/>
</dbReference>
<feature type="domain" description="Citrate transporter-like" evidence="12">
    <location>
        <begin position="16"/>
        <end position="383"/>
    </location>
</feature>
<proteinExistence type="inferred from homology"/>
<evidence type="ECO:0000256" key="4">
    <source>
        <dbReference type="ARBA" id="ARBA00022692"/>
    </source>
</evidence>
<keyword evidence="6" id="KW-0915">Sodium</keyword>
<keyword evidence="5 11" id="KW-1133">Transmembrane helix</keyword>
<feature type="transmembrane region" description="Helical" evidence="11">
    <location>
        <begin position="247"/>
        <end position="265"/>
    </location>
</feature>